<feature type="compositionally biased region" description="Polar residues" evidence="1">
    <location>
        <begin position="254"/>
        <end position="278"/>
    </location>
</feature>
<feature type="compositionally biased region" description="Polar residues" evidence="1">
    <location>
        <begin position="289"/>
        <end position="304"/>
    </location>
</feature>
<keyword evidence="3" id="KW-1185">Reference proteome</keyword>
<comment type="caution">
    <text evidence="2">The sequence shown here is derived from an EMBL/GenBank/DDBJ whole genome shotgun (WGS) entry which is preliminary data.</text>
</comment>
<evidence type="ECO:0000313" key="3">
    <source>
        <dbReference type="Proteomes" id="UP000825890"/>
    </source>
</evidence>
<feature type="compositionally biased region" description="Basic and acidic residues" evidence="1">
    <location>
        <begin position="74"/>
        <end position="94"/>
    </location>
</feature>
<feature type="region of interest" description="Disordered" evidence="1">
    <location>
        <begin position="126"/>
        <end position="221"/>
    </location>
</feature>
<gene>
    <name evidence="2" type="ORF">CKM354_000406400</name>
</gene>
<dbReference type="Proteomes" id="UP000825890">
    <property type="component" value="Unassembled WGS sequence"/>
</dbReference>
<feature type="compositionally biased region" description="Polar residues" evidence="1">
    <location>
        <begin position="360"/>
        <end position="377"/>
    </location>
</feature>
<feature type="compositionally biased region" description="Basic and acidic residues" evidence="1">
    <location>
        <begin position="238"/>
        <end position="252"/>
    </location>
</feature>
<dbReference type="AlphaFoldDB" id="A0A9P3CDG0"/>
<evidence type="ECO:0000256" key="1">
    <source>
        <dbReference type="SAM" id="MobiDB-lite"/>
    </source>
</evidence>
<name>A0A9P3CDG0_9PEZI</name>
<accession>A0A9P3CDG0</accession>
<organism evidence="2 3">
    <name type="scientific">Cercospora kikuchii</name>
    <dbReference type="NCBI Taxonomy" id="84275"/>
    <lineage>
        <taxon>Eukaryota</taxon>
        <taxon>Fungi</taxon>
        <taxon>Dikarya</taxon>
        <taxon>Ascomycota</taxon>
        <taxon>Pezizomycotina</taxon>
        <taxon>Dothideomycetes</taxon>
        <taxon>Dothideomycetidae</taxon>
        <taxon>Mycosphaerellales</taxon>
        <taxon>Mycosphaerellaceae</taxon>
        <taxon>Cercospora</taxon>
    </lineage>
</organism>
<dbReference type="OrthoDB" id="5395975at2759"/>
<feature type="region of interest" description="Disordered" evidence="1">
    <location>
        <begin position="69"/>
        <end position="104"/>
    </location>
</feature>
<feature type="compositionally biased region" description="Polar residues" evidence="1">
    <location>
        <begin position="126"/>
        <end position="138"/>
    </location>
</feature>
<reference evidence="2 3" key="1">
    <citation type="submission" date="2021-01" db="EMBL/GenBank/DDBJ databases">
        <title>Cercospora kikuchii MAFF 305040 whole genome shotgun sequence.</title>
        <authorList>
            <person name="Kashiwa T."/>
            <person name="Suzuki T."/>
        </authorList>
    </citation>
    <scope>NUCLEOTIDE SEQUENCE [LARGE SCALE GENOMIC DNA]</scope>
    <source>
        <strain evidence="2 3">MAFF 305040</strain>
    </source>
</reference>
<feature type="region of interest" description="Disordered" evidence="1">
    <location>
        <begin position="237"/>
        <end position="304"/>
    </location>
</feature>
<proteinExistence type="predicted"/>
<feature type="region of interest" description="Disordered" evidence="1">
    <location>
        <begin position="1"/>
        <end position="21"/>
    </location>
</feature>
<dbReference type="RefSeq" id="XP_044655223.1">
    <property type="nucleotide sequence ID" value="XM_044799288.1"/>
</dbReference>
<evidence type="ECO:0000313" key="2">
    <source>
        <dbReference type="EMBL" id="GIZ40736.1"/>
    </source>
</evidence>
<dbReference type="EMBL" id="BOLY01000002">
    <property type="protein sequence ID" value="GIZ40736.1"/>
    <property type="molecule type" value="Genomic_DNA"/>
</dbReference>
<protein>
    <submittedName>
        <fullName evidence="2">Uncharacterized protein</fullName>
    </submittedName>
</protein>
<sequence length="553" mass="61366">MERRTTLLVHAGASSSRKDDERHIQQVDAYLGLGKFRSAKARSLAIRNVELAPSSTRSVHQSEVALENAVRAHGQHEKRSVKRKPVENEDHRSEVAQPQDSSEYIDNTQLACTALESQLFTVTTASTSKHLTPRNSGWSPHERDATSALTPRRPVERISETSPASQYNGNAFTMISPRRRAGSEPVVESSYTRTPIVTHPAKCPRRLSPAHDRAQLDSGSQPVERVLYPLFAGATHDAAGEKRRAENERDGDGTITSDATTSELPTSYSLSDLASNSKDGSKQDRPQLVNRSVSDPGPISNSLEKSCYPQSYVLRSPQHAALSNRSPAKDGLRRTITGEASHSRVDLTAGQTLDLKDTRPASTQSKSHGHIAQQQTALDPAEAELRSLSPEIHPPKPATSNDRFITHATEELNVLRATFLAKYSPIMVARQISMHERGHWSVDCSSWRAAQKLAFWRRLEVWISNGTAGHDIWCTRIADVRLTSRNRFGESVLQADSSNKFEHVRVYCWGELVEHVYLLLYTASEGSVRKLGLKWIDSKGDTIVQMRGPTDLR</sequence>
<dbReference type="GeneID" id="68289639"/>
<feature type="compositionally biased region" description="Polar residues" evidence="1">
    <location>
        <begin position="160"/>
        <end position="173"/>
    </location>
</feature>
<feature type="region of interest" description="Disordered" evidence="1">
    <location>
        <begin position="338"/>
        <end position="379"/>
    </location>
</feature>